<sequence>MDPVDALLVVELFKQKVSIRYSTVASLTLLIFDWLTTFGQEVELVWRSSWSAPKIIFLVNRYLGIIFGLLYSGFMLHHTPKLSKCKTAFDLEAWSIWLGISMIEVLLQAWVNAVYQLSRKWLLLNLFIFLALTTSSAVLLSQSLQRVQVELMMPACLLLLHGDNSELWSSAKIAAKMRMPRTMLASLIPSVCFELILIGMLVFRAYSIYRDAMRRESICAGLASVLSRDSITYFVVILAVYVVNSMIWTFASPQYFQLGVGFGIVLPCVLGSRLLLNLRATDRRESLVMSLVQVERLQCLDIPPTP</sequence>
<evidence type="ECO:0000259" key="2">
    <source>
        <dbReference type="Pfam" id="PF20151"/>
    </source>
</evidence>
<keyword evidence="1" id="KW-1133">Transmembrane helix</keyword>
<proteinExistence type="predicted"/>
<accession>A0A4Y7Q403</accession>
<feature type="transmembrane region" description="Helical" evidence="1">
    <location>
        <begin position="94"/>
        <end position="115"/>
    </location>
</feature>
<dbReference type="EMBL" id="ML170175">
    <property type="protein sequence ID" value="TDL22383.1"/>
    <property type="molecule type" value="Genomic_DNA"/>
</dbReference>
<feature type="transmembrane region" description="Helical" evidence="1">
    <location>
        <begin position="122"/>
        <end position="144"/>
    </location>
</feature>
<reference evidence="3 4" key="1">
    <citation type="submission" date="2018-06" db="EMBL/GenBank/DDBJ databases">
        <title>A transcriptomic atlas of mushroom development highlights an independent origin of complex multicellularity.</title>
        <authorList>
            <consortium name="DOE Joint Genome Institute"/>
            <person name="Krizsan K."/>
            <person name="Almasi E."/>
            <person name="Merenyi Z."/>
            <person name="Sahu N."/>
            <person name="Viragh M."/>
            <person name="Koszo T."/>
            <person name="Mondo S."/>
            <person name="Kiss B."/>
            <person name="Balint B."/>
            <person name="Kues U."/>
            <person name="Barry K."/>
            <person name="Hegedus J.C."/>
            <person name="Henrissat B."/>
            <person name="Johnson J."/>
            <person name="Lipzen A."/>
            <person name="Ohm R."/>
            <person name="Nagy I."/>
            <person name="Pangilinan J."/>
            <person name="Yan J."/>
            <person name="Xiong Y."/>
            <person name="Grigoriev I.V."/>
            <person name="Hibbett D.S."/>
            <person name="Nagy L.G."/>
        </authorList>
    </citation>
    <scope>NUCLEOTIDE SEQUENCE [LARGE SCALE GENOMIC DNA]</scope>
    <source>
        <strain evidence="3 4">SZMC22713</strain>
    </source>
</reference>
<gene>
    <name evidence="3" type="ORF">BD410DRAFT_259225</name>
</gene>
<evidence type="ECO:0000313" key="3">
    <source>
        <dbReference type="EMBL" id="TDL22383.1"/>
    </source>
</evidence>
<feature type="transmembrane region" description="Helical" evidence="1">
    <location>
        <begin position="187"/>
        <end position="209"/>
    </location>
</feature>
<dbReference type="OrthoDB" id="3266891at2759"/>
<dbReference type="Pfam" id="PF20151">
    <property type="entry name" value="DUF6533"/>
    <property type="match status" value="1"/>
</dbReference>
<feature type="domain" description="DUF6533" evidence="2">
    <location>
        <begin position="21"/>
        <end position="66"/>
    </location>
</feature>
<dbReference type="InterPro" id="IPR045340">
    <property type="entry name" value="DUF6533"/>
</dbReference>
<dbReference type="AlphaFoldDB" id="A0A4Y7Q403"/>
<feature type="transmembrane region" description="Helical" evidence="1">
    <location>
        <begin position="230"/>
        <end position="250"/>
    </location>
</feature>
<dbReference type="STRING" id="50990.A0A4Y7Q403"/>
<evidence type="ECO:0000313" key="4">
    <source>
        <dbReference type="Proteomes" id="UP000294933"/>
    </source>
</evidence>
<keyword evidence="1" id="KW-0472">Membrane</keyword>
<dbReference type="Proteomes" id="UP000294933">
    <property type="component" value="Unassembled WGS sequence"/>
</dbReference>
<feature type="transmembrane region" description="Helical" evidence="1">
    <location>
        <begin position="256"/>
        <end position="276"/>
    </location>
</feature>
<keyword evidence="1" id="KW-0812">Transmembrane</keyword>
<dbReference type="VEuPathDB" id="FungiDB:BD410DRAFT_259225"/>
<name>A0A4Y7Q403_9AGAM</name>
<evidence type="ECO:0000256" key="1">
    <source>
        <dbReference type="SAM" id="Phobius"/>
    </source>
</evidence>
<keyword evidence="4" id="KW-1185">Reference proteome</keyword>
<protein>
    <recommendedName>
        <fullName evidence="2">DUF6533 domain-containing protein</fullName>
    </recommendedName>
</protein>
<feature type="transmembrane region" description="Helical" evidence="1">
    <location>
        <begin position="55"/>
        <end position="74"/>
    </location>
</feature>
<organism evidence="3 4">
    <name type="scientific">Rickenella mellea</name>
    <dbReference type="NCBI Taxonomy" id="50990"/>
    <lineage>
        <taxon>Eukaryota</taxon>
        <taxon>Fungi</taxon>
        <taxon>Dikarya</taxon>
        <taxon>Basidiomycota</taxon>
        <taxon>Agaricomycotina</taxon>
        <taxon>Agaricomycetes</taxon>
        <taxon>Hymenochaetales</taxon>
        <taxon>Rickenellaceae</taxon>
        <taxon>Rickenella</taxon>
    </lineage>
</organism>